<proteinExistence type="predicted"/>
<sequence>MKTKTNRLALLATLCTLTFGLQSCEEKQKEETKEIEKEVIVESEKPEYFLLRPEVEKAFGYSHAVKIGNSIKISGAVSMDDEGNPTAVGDIEQQMKNCYADLEKILKHFGCSFDDVVKEDIFTTDMAQMLEKSAYRAEIYKNGFPTGSWLEVKGLALPEFMVEIELEVHKSDKSELDKMVEFGQKYTDAWNSKVPEKMASFYAEDGTLTVNKGTPAVGRKQLAETANSYMEAFPDLELTMDSLTKGNETYRYYWTFKGTNSGPNGTGNKVDFSGFEEWTMNDQGLVQKSIGKYDAEEYEKQLNGN</sequence>
<dbReference type="InterPro" id="IPR032710">
    <property type="entry name" value="NTF2-like_dom_sf"/>
</dbReference>
<dbReference type="CDD" id="cd00448">
    <property type="entry name" value="YjgF_YER057c_UK114_family"/>
    <property type="match status" value="1"/>
</dbReference>
<evidence type="ECO:0000313" key="2">
    <source>
        <dbReference type="Proteomes" id="UP001597526"/>
    </source>
</evidence>
<protein>
    <submittedName>
        <fullName evidence="1">Rid family hydrolase</fullName>
    </submittedName>
</protein>
<dbReference type="Proteomes" id="UP001597526">
    <property type="component" value="Unassembled WGS sequence"/>
</dbReference>
<dbReference type="PANTHER" id="PTHR43857">
    <property type="entry name" value="BLR7761 PROTEIN"/>
    <property type="match status" value="1"/>
</dbReference>
<dbReference type="EMBL" id="JBHULB010000013">
    <property type="protein sequence ID" value="MFD2587394.1"/>
    <property type="molecule type" value="Genomic_DNA"/>
</dbReference>
<dbReference type="Gene3D" id="3.30.1330.40">
    <property type="entry name" value="RutC-like"/>
    <property type="match status" value="1"/>
</dbReference>
<dbReference type="PANTHER" id="PTHR43857:SF1">
    <property type="entry name" value="YJGH FAMILY PROTEIN"/>
    <property type="match status" value="1"/>
</dbReference>
<dbReference type="Pfam" id="PF01042">
    <property type="entry name" value="Ribonuc_L-PSP"/>
    <property type="match status" value="1"/>
</dbReference>
<dbReference type="InterPro" id="IPR006175">
    <property type="entry name" value="YjgF/YER057c/UK114"/>
</dbReference>
<dbReference type="GO" id="GO:0016787">
    <property type="term" value="F:hydrolase activity"/>
    <property type="evidence" value="ECO:0007669"/>
    <property type="project" value="UniProtKB-KW"/>
</dbReference>
<gene>
    <name evidence="1" type="ORF">ACFSQJ_10655</name>
</gene>
<name>A0ABW5N095_9FLAO</name>
<accession>A0ABW5N095</accession>
<keyword evidence="2" id="KW-1185">Reference proteome</keyword>
<dbReference type="PROSITE" id="PS51257">
    <property type="entry name" value="PROKAR_LIPOPROTEIN"/>
    <property type="match status" value="1"/>
</dbReference>
<dbReference type="InterPro" id="IPR035959">
    <property type="entry name" value="RutC-like_sf"/>
</dbReference>
<dbReference type="InterPro" id="IPR009959">
    <property type="entry name" value="Cyclase_SnoaL-like"/>
</dbReference>
<comment type="caution">
    <text evidence="1">The sequence shown here is derived from an EMBL/GenBank/DDBJ whole genome shotgun (WGS) entry which is preliminary data.</text>
</comment>
<reference evidence="2" key="1">
    <citation type="journal article" date="2019" name="Int. J. Syst. Evol. Microbiol.">
        <title>The Global Catalogue of Microorganisms (GCM) 10K type strain sequencing project: providing services to taxonomists for standard genome sequencing and annotation.</title>
        <authorList>
            <consortium name="The Broad Institute Genomics Platform"/>
            <consortium name="The Broad Institute Genome Sequencing Center for Infectious Disease"/>
            <person name="Wu L."/>
            <person name="Ma J."/>
        </authorList>
    </citation>
    <scope>NUCLEOTIDE SEQUENCE [LARGE SCALE GENOMIC DNA]</scope>
    <source>
        <strain evidence="2">KCTC 52368</strain>
    </source>
</reference>
<dbReference type="Pfam" id="PF07366">
    <property type="entry name" value="SnoaL"/>
    <property type="match status" value="1"/>
</dbReference>
<evidence type="ECO:0000313" key="1">
    <source>
        <dbReference type="EMBL" id="MFD2587394.1"/>
    </source>
</evidence>
<dbReference type="Gene3D" id="3.10.450.50">
    <property type="match status" value="1"/>
</dbReference>
<dbReference type="SUPFAM" id="SSF54427">
    <property type="entry name" value="NTF2-like"/>
    <property type="match status" value="1"/>
</dbReference>
<dbReference type="RefSeq" id="WP_377766931.1">
    <property type="nucleotide sequence ID" value="NZ_JBHULB010000013.1"/>
</dbReference>
<keyword evidence="1" id="KW-0378">Hydrolase</keyword>
<organism evidence="1 2">
    <name type="scientific">Croceitalea marina</name>
    <dbReference type="NCBI Taxonomy" id="1775166"/>
    <lineage>
        <taxon>Bacteria</taxon>
        <taxon>Pseudomonadati</taxon>
        <taxon>Bacteroidota</taxon>
        <taxon>Flavobacteriia</taxon>
        <taxon>Flavobacteriales</taxon>
        <taxon>Flavobacteriaceae</taxon>
        <taxon>Croceitalea</taxon>
    </lineage>
</organism>
<dbReference type="SUPFAM" id="SSF55298">
    <property type="entry name" value="YjgF-like"/>
    <property type="match status" value="1"/>
</dbReference>